<evidence type="ECO:0000256" key="7">
    <source>
        <dbReference type="SAM" id="Phobius"/>
    </source>
</evidence>
<keyword evidence="3" id="KW-1003">Cell membrane</keyword>
<keyword evidence="6 7" id="KW-0472">Membrane</keyword>
<name>A0A1M4YS59_9RHOB</name>
<keyword evidence="4 7" id="KW-0812">Transmembrane</keyword>
<dbReference type="AlphaFoldDB" id="A0A1M4YS59"/>
<keyword evidence="9" id="KW-1185">Reference proteome</keyword>
<dbReference type="Proteomes" id="UP000325134">
    <property type="component" value="Unassembled WGS sequence"/>
</dbReference>
<dbReference type="OrthoDB" id="7876027at2"/>
<evidence type="ECO:0000256" key="1">
    <source>
        <dbReference type="ARBA" id="ARBA00004651"/>
    </source>
</evidence>
<protein>
    <submittedName>
        <fullName evidence="8">Transglycosylase associated protein</fullName>
    </submittedName>
</protein>
<evidence type="ECO:0000256" key="3">
    <source>
        <dbReference type="ARBA" id="ARBA00022475"/>
    </source>
</evidence>
<feature type="transmembrane region" description="Helical" evidence="7">
    <location>
        <begin position="51"/>
        <end position="72"/>
    </location>
</feature>
<proteinExistence type="inferred from homology"/>
<accession>A0A1M4YS59</accession>
<dbReference type="GeneID" id="57468522"/>
<dbReference type="GO" id="GO:0005886">
    <property type="term" value="C:plasma membrane"/>
    <property type="evidence" value="ECO:0007669"/>
    <property type="project" value="UniProtKB-SubCell"/>
</dbReference>
<evidence type="ECO:0000313" key="8">
    <source>
        <dbReference type="EMBL" id="SHF08635.1"/>
    </source>
</evidence>
<evidence type="ECO:0000256" key="5">
    <source>
        <dbReference type="ARBA" id="ARBA00022989"/>
    </source>
</evidence>
<comment type="subcellular location">
    <subcellularLocation>
        <location evidence="1">Cell membrane</location>
        <topology evidence="1">Multi-pass membrane protein</topology>
    </subcellularLocation>
</comment>
<reference evidence="8 9" key="1">
    <citation type="submission" date="2016-11" db="EMBL/GenBank/DDBJ databases">
        <authorList>
            <person name="Varghese N."/>
            <person name="Submissions S."/>
        </authorList>
    </citation>
    <scope>NUCLEOTIDE SEQUENCE [LARGE SCALE GENOMIC DNA]</scope>
    <source>
        <strain evidence="8 9">DSM 29341</strain>
    </source>
</reference>
<evidence type="ECO:0000256" key="6">
    <source>
        <dbReference type="ARBA" id="ARBA00023136"/>
    </source>
</evidence>
<keyword evidence="5 7" id="KW-1133">Transmembrane helix</keyword>
<comment type="similarity">
    <text evidence="2">Belongs to the UPF0410 family.</text>
</comment>
<gene>
    <name evidence="8" type="ORF">SAMN05444279_116102</name>
</gene>
<evidence type="ECO:0000256" key="2">
    <source>
        <dbReference type="ARBA" id="ARBA00011006"/>
    </source>
</evidence>
<sequence>MPVLALIVIGAAAGFLATRLMRIEADIPTTLLIGIAGAVVGGLIMRALLTVMGWMPGFVGAVLGALLLIWIWKTYFRR</sequence>
<organism evidence="8 9">
    <name type="scientific">Ruegeria intermedia</name>
    <dbReference type="NCBI Taxonomy" id="996115"/>
    <lineage>
        <taxon>Bacteria</taxon>
        <taxon>Pseudomonadati</taxon>
        <taxon>Pseudomonadota</taxon>
        <taxon>Alphaproteobacteria</taxon>
        <taxon>Rhodobacterales</taxon>
        <taxon>Roseobacteraceae</taxon>
        <taxon>Ruegeria</taxon>
    </lineage>
</organism>
<dbReference type="InterPro" id="IPR007341">
    <property type="entry name" value="Transgly_assoc"/>
</dbReference>
<dbReference type="EMBL" id="FQVK01000016">
    <property type="protein sequence ID" value="SHF08635.1"/>
    <property type="molecule type" value="Genomic_DNA"/>
</dbReference>
<dbReference type="RefSeq" id="WP_149776373.1">
    <property type="nucleotide sequence ID" value="NZ_FQVK01000016.1"/>
</dbReference>
<dbReference type="Pfam" id="PF04226">
    <property type="entry name" value="Transgly_assoc"/>
    <property type="match status" value="1"/>
</dbReference>
<evidence type="ECO:0000313" key="9">
    <source>
        <dbReference type="Proteomes" id="UP000325134"/>
    </source>
</evidence>
<evidence type="ECO:0000256" key="4">
    <source>
        <dbReference type="ARBA" id="ARBA00022692"/>
    </source>
</evidence>
<feature type="transmembrane region" description="Helical" evidence="7">
    <location>
        <begin position="27"/>
        <end position="44"/>
    </location>
</feature>